<organism evidence="2 3">
    <name type="scientific">Fuerstiella marisgermanici</name>
    <dbReference type="NCBI Taxonomy" id="1891926"/>
    <lineage>
        <taxon>Bacteria</taxon>
        <taxon>Pseudomonadati</taxon>
        <taxon>Planctomycetota</taxon>
        <taxon>Planctomycetia</taxon>
        <taxon>Planctomycetales</taxon>
        <taxon>Planctomycetaceae</taxon>
        <taxon>Fuerstiella</taxon>
    </lineage>
</organism>
<dbReference type="STRING" id="1891926.Fuma_02381"/>
<dbReference type="Proteomes" id="UP000187735">
    <property type="component" value="Chromosome"/>
</dbReference>
<dbReference type="RefSeq" id="WP_145944126.1">
    <property type="nucleotide sequence ID" value="NZ_CP017641.1"/>
</dbReference>
<keyword evidence="3" id="KW-1185">Reference proteome</keyword>
<evidence type="ECO:0000313" key="3">
    <source>
        <dbReference type="Proteomes" id="UP000187735"/>
    </source>
</evidence>
<reference evidence="2 3" key="1">
    <citation type="journal article" date="2016" name="Front. Microbiol.">
        <title>Fuerstia marisgermanicae gen. nov., sp. nov., an Unusual Member of the Phylum Planctomycetes from the German Wadden Sea.</title>
        <authorList>
            <person name="Kohn T."/>
            <person name="Heuer A."/>
            <person name="Jogler M."/>
            <person name="Vollmers J."/>
            <person name="Boedeker C."/>
            <person name="Bunk B."/>
            <person name="Rast P."/>
            <person name="Borchert D."/>
            <person name="Glockner I."/>
            <person name="Freese H.M."/>
            <person name="Klenk H.P."/>
            <person name="Overmann J."/>
            <person name="Kaster A.K."/>
            <person name="Rohde M."/>
            <person name="Wiegand S."/>
            <person name="Jogler C."/>
        </authorList>
    </citation>
    <scope>NUCLEOTIDE SEQUENCE [LARGE SCALE GENOMIC DNA]</scope>
    <source>
        <strain evidence="2 3">NH11</strain>
    </source>
</reference>
<dbReference type="KEGG" id="fmr:Fuma_02381"/>
<protein>
    <recommendedName>
        <fullName evidence="4">DUF4412 domain-containing protein</fullName>
    </recommendedName>
</protein>
<dbReference type="EMBL" id="CP017641">
    <property type="protein sequence ID" value="APZ92769.1"/>
    <property type="molecule type" value="Genomic_DNA"/>
</dbReference>
<evidence type="ECO:0008006" key="4">
    <source>
        <dbReference type="Google" id="ProtNLM"/>
    </source>
</evidence>
<feature type="signal peptide" evidence="1">
    <location>
        <begin position="1"/>
        <end position="20"/>
    </location>
</feature>
<dbReference type="AlphaFoldDB" id="A0A1P8WFC8"/>
<sequence length="274" mass="31240" precursor="true">MLRAFVFVSCLLIAIPATMAQGLSVSTVVYDASRLDADGREPILSNSLSLFHNGRAYDFVESAGEVIILEKVARRFVVLNSARGIYTTIPFSQIKQMLQTREPKMKQYLRELTAGNSSQAEQAARTLKFQLNPSFDPQFNSKTGVLMLDSPSWKYSVTTRPWEDEGQIEQYLTYTDWTAQLNCILHPGSMFPEPRLALNAELRKLKDRIPVVVQLDLRPDDRTILRAEHRFVRNLTEKDLQSINGWNKSLTDGSLKMVPLLKYQETVLVSQNRR</sequence>
<feature type="chain" id="PRO_5012501442" description="DUF4412 domain-containing protein" evidence="1">
    <location>
        <begin position="21"/>
        <end position="274"/>
    </location>
</feature>
<keyword evidence="1" id="KW-0732">Signal</keyword>
<proteinExistence type="predicted"/>
<evidence type="ECO:0000313" key="2">
    <source>
        <dbReference type="EMBL" id="APZ92769.1"/>
    </source>
</evidence>
<dbReference type="OrthoDB" id="210719at2"/>
<name>A0A1P8WFC8_9PLAN</name>
<evidence type="ECO:0000256" key="1">
    <source>
        <dbReference type="SAM" id="SignalP"/>
    </source>
</evidence>
<accession>A0A1P8WFC8</accession>
<gene>
    <name evidence="2" type="ORF">Fuma_02381</name>
</gene>